<protein>
    <submittedName>
        <fullName evidence="1">20722_t:CDS:1</fullName>
    </submittedName>
</protein>
<accession>A0ABM8W5K9</accession>
<gene>
    <name evidence="1" type="ORF">GMARGA_LOCUS3625</name>
</gene>
<evidence type="ECO:0000313" key="2">
    <source>
        <dbReference type="Proteomes" id="UP000789901"/>
    </source>
</evidence>
<sequence length="97" mass="11099">MIYIDDSTYNVKILSKIIDIIAIDSGYSALGLAQRYVFKVNQTAQNQLMNILEPMQFLEHLTHNSVNSDNSDNLKDQLLTEKIAKRIDSLQLMLEII</sequence>
<evidence type="ECO:0000313" key="1">
    <source>
        <dbReference type="EMBL" id="CAG8531101.1"/>
    </source>
</evidence>
<organism evidence="1 2">
    <name type="scientific">Gigaspora margarita</name>
    <dbReference type="NCBI Taxonomy" id="4874"/>
    <lineage>
        <taxon>Eukaryota</taxon>
        <taxon>Fungi</taxon>
        <taxon>Fungi incertae sedis</taxon>
        <taxon>Mucoromycota</taxon>
        <taxon>Glomeromycotina</taxon>
        <taxon>Glomeromycetes</taxon>
        <taxon>Diversisporales</taxon>
        <taxon>Gigasporaceae</taxon>
        <taxon>Gigaspora</taxon>
    </lineage>
</organism>
<reference evidence="1 2" key="1">
    <citation type="submission" date="2021-06" db="EMBL/GenBank/DDBJ databases">
        <authorList>
            <person name="Kallberg Y."/>
            <person name="Tangrot J."/>
            <person name="Rosling A."/>
        </authorList>
    </citation>
    <scope>NUCLEOTIDE SEQUENCE [LARGE SCALE GENOMIC DNA]</scope>
    <source>
        <strain evidence="1 2">120-4 pot B 10/14</strain>
    </source>
</reference>
<dbReference type="Proteomes" id="UP000789901">
    <property type="component" value="Unassembled WGS sequence"/>
</dbReference>
<dbReference type="EMBL" id="CAJVQB010001327">
    <property type="protein sequence ID" value="CAG8531101.1"/>
    <property type="molecule type" value="Genomic_DNA"/>
</dbReference>
<name>A0ABM8W5K9_GIGMA</name>
<comment type="caution">
    <text evidence="1">The sequence shown here is derived from an EMBL/GenBank/DDBJ whole genome shotgun (WGS) entry which is preliminary data.</text>
</comment>
<keyword evidence="2" id="KW-1185">Reference proteome</keyword>
<proteinExistence type="predicted"/>